<evidence type="ECO:0000313" key="1">
    <source>
        <dbReference type="EMBL" id="XDK32035.1"/>
    </source>
</evidence>
<dbReference type="RefSeq" id="WP_368652758.1">
    <property type="nucleotide sequence ID" value="NZ_CP162599.1"/>
</dbReference>
<name>A0AB39HND2_9BACI</name>
<organism evidence="1">
    <name type="scientific">Ornithinibacillus sp. 4-3</name>
    <dbReference type="NCBI Taxonomy" id="3231488"/>
    <lineage>
        <taxon>Bacteria</taxon>
        <taxon>Bacillati</taxon>
        <taxon>Bacillota</taxon>
        <taxon>Bacilli</taxon>
        <taxon>Bacillales</taxon>
        <taxon>Bacillaceae</taxon>
        <taxon>Ornithinibacillus</taxon>
    </lineage>
</organism>
<gene>
    <name evidence="1" type="ORF">AB4Y30_13590</name>
</gene>
<dbReference type="EMBL" id="CP162599">
    <property type="protein sequence ID" value="XDK32035.1"/>
    <property type="molecule type" value="Genomic_DNA"/>
</dbReference>
<proteinExistence type="predicted"/>
<reference evidence="1" key="1">
    <citation type="submission" date="2024-07" db="EMBL/GenBank/DDBJ databases">
        <title>Halotolerant mesophilic bacterium Ornithinibacillus sp. 4-3, sp. nov., isolated from soil.</title>
        <authorList>
            <person name="Sidarenka A.V."/>
            <person name="Guliayeva D.E."/>
            <person name="Leanovich S.I."/>
            <person name="Hileuskaya K.S."/>
            <person name="Akhremchuk A.E."/>
            <person name="Sikolenko M.A."/>
            <person name="Valentovich L.N."/>
        </authorList>
    </citation>
    <scope>NUCLEOTIDE SEQUENCE</scope>
    <source>
        <strain evidence="1">4-3</strain>
    </source>
</reference>
<accession>A0AB39HND2</accession>
<dbReference type="Pfam" id="PF20118">
    <property type="entry name" value="DUF6508"/>
    <property type="match status" value="1"/>
</dbReference>
<dbReference type="InterPro" id="IPR045425">
    <property type="entry name" value="DUF6508"/>
</dbReference>
<sequence length="136" mass="16015">MGQYQKLCSYLDYFEERTKEKDVEDIEQLSYVRESTPYYISYSREMMNFAKACYEVEFIDFSYTHTLEAHQIHSVEGMEEKVEVADEPLLKAILTKIIREERFVAGAWIAYMKKNLFLKVLLRLKQLGLCEGSSIA</sequence>
<protein>
    <submittedName>
        <fullName evidence="1">DUF6508 domain-containing protein</fullName>
    </submittedName>
</protein>
<dbReference type="AlphaFoldDB" id="A0AB39HND2"/>